<dbReference type="PROSITE" id="PS51194">
    <property type="entry name" value="HELICASE_CTER"/>
    <property type="match status" value="1"/>
</dbReference>
<keyword evidence="1" id="KW-0812">Transmembrane</keyword>
<keyword evidence="1" id="KW-1133">Transmembrane helix</keyword>
<dbReference type="InterPro" id="IPR001650">
    <property type="entry name" value="Helicase_C-like"/>
</dbReference>
<dbReference type="PANTHER" id="PTHR18934">
    <property type="entry name" value="ATP-DEPENDENT RNA HELICASE"/>
    <property type="match status" value="1"/>
</dbReference>
<proteinExistence type="predicted"/>
<dbReference type="Proteomes" id="UP000092444">
    <property type="component" value="Unassembled WGS sequence"/>
</dbReference>
<dbReference type="PhylomeDB" id="A0A1B0F9I2"/>
<dbReference type="InterPro" id="IPR027417">
    <property type="entry name" value="P-loop_NTPase"/>
</dbReference>
<dbReference type="GO" id="GO:0071013">
    <property type="term" value="C:catalytic step 2 spliceosome"/>
    <property type="evidence" value="ECO:0007669"/>
    <property type="project" value="TreeGrafter"/>
</dbReference>
<dbReference type="STRING" id="37546.A0A1B0F9I2"/>
<dbReference type="EnsemblMetazoa" id="GMOY000146-RA">
    <property type="protein sequence ID" value="GMOY000146-PA"/>
    <property type="gene ID" value="GMOY000146"/>
</dbReference>
<protein>
    <recommendedName>
        <fullName evidence="2">Helicase C-terminal domain-containing protein</fullName>
    </recommendedName>
</protein>
<dbReference type="SUPFAM" id="SSF52540">
    <property type="entry name" value="P-loop containing nucleoside triphosphate hydrolases"/>
    <property type="match status" value="1"/>
</dbReference>
<evidence type="ECO:0000259" key="2">
    <source>
        <dbReference type="PROSITE" id="PS51194"/>
    </source>
</evidence>
<dbReference type="Pfam" id="PF21010">
    <property type="entry name" value="HA2_C"/>
    <property type="match status" value="1"/>
</dbReference>
<keyword evidence="1" id="KW-0472">Membrane</keyword>
<feature type="transmembrane region" description="Helical" evidence="1">
    <location>
        <begin position="98"/>
        <end position="119"/>
    </location>
</feature>
<sequence>MSATADETVEFLQPDNEDLLSVISSQHSQTSLTNRTVDLTPHTDESRLKYRNQILYCLEKYQITILATEIGIEDLQLPQNGTSYIAIMVGPSSQISKILLGLLFLLIIFYLYMDVQLYLRIQNYPLERNYHFITNTSQNIKDTAHSSSPSVNAGATASSSSAALATDLPLQKTPVTYESQTWLSCTLNPLCHVTVKAILLDHTNHYLFAPLATIFDNVLGLSRSSYITANMISFFHVGVACIAGRLVASDSLGYRRLGAVMFEFRTFLDDVDGHVARAKKNIRGERSEVGTTGYYIDGICDALGCIALLWGMFHYLKNNPPRRGYLQLPMVDTRVSDASTKTKLKPTTRKVAKKVISFTGQLMLSSTAWNRYIAVYQNMLETNDVSSLQMSHQQIVFKSTWFFCVAWLWRLANVHSLLHYVLLSIFCDKLWEFLKAIQYVGYVTLLVCICITEMHLLEAHNFIYGAVYLQELGWHTKGTIGVVEPHNDPSISLAEKIIFDKEFVDPEESKIKRLSEDSLLRELFVDPILTTYGVVIVDEVYKRSILTDTILALLKKIVRKRGSLKVILVSNAKEASFLKEYFDQKKSKNDTTSSVILSIDDANLFQHIHYLNAACPDYVKKSVETILNIHKQQPVGGDIVVYLADEDEIADAMDLLRNYISAEHMKNLNYFKMCQTKNERQTVFFPKTEGKRNVVFTTKLYQRSVTQDRITYVIDSGFMEVEWFQAEKKRYNKLIVPVCKFTASLRAKWWSKHRAAKVFRLYTKEGYMALPERTLTEMRRSNLCTIVMYLKTLAVDNILRFNFPSAPPAKNLLAALEILNALEALNVEDHLTFPLGYFLADAPLPPMLSRMLFKSSELKCSDEILTIVSMLQVEPVFIITTNNVADSHKQVAKRVFEAAEGDLITLLNVYTAFVENGKSKEFCRKYYLSYRHLMRAVSLRGHLACSLLNKYRLRLISCHGDLEKILRSITAGYFMNIAYLHPTGVYRGLRCGSELYVDRDSSIFTLTQPKYLTYCDLWERSKKTFMQNVTVIKPEWLSELAPHYYKEKSVNADMKK</sequence>
<dbReference type="Pfam" id="PF07717">
    <property type="entry name" value="OB_NTP_bind"/>
    <property type="match status" value="1"/>
</dbReference>
<evidence type="ECO:0000256" key="1">
    <source>
        <dbReference type="SAM" id="Phobius"/>
    </source>
</evidence>
<dbReference type="Gene3D" id="3.40.50.300">
    <property type="entry name" value="P-loop containing nucleotide triphosphate hydrolases"/>
    <property type="match status" value="2"/>
</dbReference>
<dbReference type="GO" id="GO:0003723">
    <property type="term" value="F:RNA binding"/>
    <property type="evidence" value="ECO:0007669"/>
    <property type="project" value="TreeGrafter"/>
</dbReference>
<feature type="domain" description="Helicase C-terminal" evidence="2">
    <location>
        <begin position="622"/>
        <end position="794"/>
    </location>
</feature>
<dbReference type="Gene3D" id="1.20.120.1080">
    <property type="match status" value="1"/>
</dbReference>
<name>A0A1B0F9I2_GLOMM</name>
<evidence type="ECO:0000313" key="3">
    <source>
        <dbReference type="EnsemblMetazoa" id="GMOY000146-PA"/>
    </source>
</evidence>
<dbReference type="SMART" id="SM00847">
    <property type="entry name" value="HA2"/>
    <property type="match status" value="1"/>
</dbReference>
<dbReference type="EMBL" id="CCAG010000714">
    <property type="status" value="NOT_ANNOTATED_CDS"/>
    <property type="molecule type" value="Genomic_DNA"/>
</dbReference>
<keyword evidence="4" id="KW-1185">Reference proteome</keyword>
<dbReference type="InterPro" id="IPR011709">
    <property type="entry name" value="DEAD-box_helicase_OB_fold"/>
</dbReference>
<dbReference type="Gene3D" id="1.20.120.1760">
    <property type="match status" value="1"/>
</dbReference>
<reference evidence="3" key="1">
    <citation type="submission" date="2020-05" db="UniProtKB">
        <authorList>
            <consortium name="EnsemblMetazoa"/>
        </authorList>
    </citation>
    <scope>IDENTIFICATION</scope>
    <source>
        <strain evidence="3">Yale</strain>
    </source>
</reference>
<evidence type="ECO:0000313" key="4">
    <source>
        <dbReference type="Proteomes" id="UP000092444"/>
    </source>
</evidence>
<organism evidence="3 4">
    <name type="scientific">Glossina morsitans morsitans</name>
    <name type="common">Savannah tsetse fly</name>
    <dbReference type="NCBI Taxonomy" id="37546"/>
    <lineage>
        <taxon>Eukaryota</taxon>
        <taxon>Metazoa</taxon>
        <taxon>Ecdysozoa</taxon>
        <taxon>Arthropoda</taxon>
        <taxon>Hexapoda</taxon>
        <taxon>Insecta</taxon>
        <taxon>Pterygota</taxon>
        <taxon>Neoptera</taxon>
        <taxon>Endopterygota</taxon>
        <taxon>Diptera</taxon>
        <taxon>Brachycera</taxon>
        <taxon>Muscomorpha</taxon>
        <taxon>Hippoboscoidea</taxon>
        <taxon>Glossinidae</taxon>
        <taxon>Glossina</taxon>
    </lineage>
</organism>
<dbReference type="InterPro" id="IPR043130">
    <property type="entry name" value="CDP-OH_PTrfase_TM_dom"/>
</dbReference>
<dbReference type="InterPro" id="IPR007502">
    <property type="entry name" value="Helicase-assoc_dom"/>
</dbReference>
<dbReference type="PANTHER" id="PTHR18934:SF136">
    <property type="entry name" value="ATP-DEPENDENT RNA HELICASE DHX35-RELATED"/>
    <property type="match status" value="1"/>
</dbReference>
<accession>A0A1B0F9I2</accession>
<dbReference type="GO" id="GO:0004386">
    <property type="term" value="F:helicase activity"/>
    <property type="evidence" value="ECO:0007669"/>
    <property type="project" value="TreeGrafter"/>
</dbReference>
<dbReference type="VEuPathDB" id="VectorBase:GMOY000146"/>
<dbReference type="AlphaFoldDB" id="A0A1B0F9I2"/>